<accession>A0A9N9LB23</accession>
<feature type="region of interest" description="Disordered" evidence="1">
    <location>
        <begin position="609"/>
        <end position="640"/>
    </location>
</feature>
<dbReference type="AlphaFoldDB" id="A0A9N9LB23"/>
<sequence>MPVTKELFVSDVHSTAALKAHAHLHPPPHQININLHDYLSFSSKPAFTEASFVSCHSDAFHVSLRRLSQEEGPVLDWGESDLIALSVMDHDAGSPSLHRSASSHSNFSAKSSRSQAVRVRPKKYASYMSSSASSISDKSLTSFPSFGPESPRDERPLLPVLQTTDGTANHISPNSTSPLPSIVDSLMTTLGPTLQERSALFDDTPLSIRHVPGALHLAKDEHIERLIARNGAVALVRQMSEDLAQRDAQIAIISRKAESRERALRKVALECGLSNLDLETRLRAIEADRKFASEASTGHNSASDEGGLEDLMNDAMSQTVVLGERALVDNDSTIRAKDSLKALEDRPANAQRGWKEYLFGGGTSRKTSRANSIQGDTANDSDPASIKTNNTSGRRTVLQSGLFDAPDSIRTASRASSIRLDNPNPNRDRKASSGLAAFALRLVAGGAAVSRDEGVTGRGRANSTDEARSPRAHSSHSTMSARVVPAKQSTKAIPVRRSIATNSSGGVIRGPQERWDTMGASPQNSTSGGAENYGPVEMDQILPPDAQPPTLTQIRRNPYNQEFLTDRFGFIYDQRRKKRQKEAAEKARKNKRGSRVEMLNSARSGLSVGIADGDIDAEDERPDTPTSLEERGDDGKPTKRWQDYLKTATFPTELLSHTPAGADPTFEVMEGGEVPKSPAIFNDDRGFLPSAGTVAAQPSVSVVSDNATISSPELTSPSQAALSSEDMEPVKILLQQLDEVHDSLQRDKTVKWNDFLRKVRAERKRDGQAAAAALAATTDKNSRPVLAIMPEASLMDGEMIGVAGLGNKGKVGRAKWNEFKSLVLGGIPVAYRAKIWAECSGASTLRVPGYYDDLVANREGEDDPSIVAQIQMDINRTLTDNIFFRKGQGVTKLNEVLLAYSRRNAEVGYCQGMNLITACLLLIMPTAEDAFWVLASIIENILPQGYYDHSLLASRADQQVLRQYVTEILPKLSAHLDDLSIELEALTFQWFLSVFTDCLSAEALFRVWDVVFCTNDGSTFLFQVALALLKLNEQQLLQCSTPATIYTYINHQMTNHAISIDGLIHASEGLRKVVKRDEVESRRAKAIDAEKDMVRQREARNALRKAERLAAANGSPPSKQKGSGSGGTTTPRTPLRNGIPVPLRLPGEDDFGEPTVRTPIPAEEEATLQLG</sequence>
<feature type="region of interest" description="Disordered" evidence="1">
    <location>
        <begin position="450"/>
        <end position="532"/>
    </location>
</feature>
<dbReference type="Gene3D" id="1.10.472.80">
    <property type="entry name" value="Ypt/Rab-GAP domain of gyp1p, domain 3"/>
    <property type="match status" value="1"/>
</dbReference>
<evidence type="ECO:0000313" key="3">
    <source>
        <dbReference type="EMBL" id="CAG8960960.1"/>
    </source>
</evidence>
<reference evidence="3" key="1">
    <citation type="submission" date="2021-07" db="EMBL/GenBank/DDBJ databases">
        <authorList>
            <person name="Durling M."/>
        </authorList>
    </citation>
    <scope>NUCLEOTIDE SEQUENCE</scope>
</reference>
<dbReference type="OrthoDB" id="294251at2759"/>
<feature type="compositionally biased region" description="Basic and acidic residues" evidence="1">
    <location>
        <begin position="628"/>
        <end position="640"/>
    </location>
</feature>
<name>A0A9N9LB23_9HELO</name>
<feature type="compositionally biased region" description="Acidic residues" evidence="1">
    <location>
        <begin position="1162"/>
        <end position="1171"/>
    </location>
</feature>
<gene>
    <name evidence="3" type="ORF">HYFRA_00002498</name>
</gene>
<dbReference type="FunFam" id="1.10.472.80:FF:000046">
    <property type="entry name" value="TBC domain-containing protein"/>
    <property type="match status" value="1"/>
</dbReference>
<feature type="domain" description="Rab-GAP TBC" evidence="2">
    <location>
        <begin position="826"/>
        <end position="1015"/>
    </location>
</feature>
<protein>
    <recommendedName>
        <fullName evidence="2">Rab-GAP TBC domain-containing protein</fullName>
    </recommendedName>
</protein>
<dbReference type="Proteomes" id="UP000696280">
    <property type="component" value="Unassembled WGS sequence"/>
</dbReference>
<evidence type="ECO:0000313" key="4">
    <source>
        <dbReference type="Proteomes" id="UP000696280"/>
    </source>
</evidence>
<dbReference type="GO" id="GO:0005096">
    <property type="term" value="F:GTPase activator activity"/>
    <property type="evidence" value="ECO:0007669"/>
    <property type="project" value="TreeGrafter"/>
</dbReference>
<dbReference type="InterPro" id="IPR050302">
    <property type="entry name" value="Rab_GAP_TBC_domain"/>
</dbReference>
<dbReference type="FunFam" id="1.10.8.270:FF:000026">
    <property type="entry name" value="TBC (Tre-2/Bub2/Cdc16) domain family"/>
    <property type="match status" value="1"/>
</dbReference>
<feature type="compositionally biased region" description="Polar residues" evidence="1">
    <location>
        <begin position="520"/>
        <end position="529"/>
    </location>
</feature>
<evidence type="ECO:0000259" key="2">
    <source>
        <dbReference type="PROSITE" id="PS50086"/>
    </source>
</evidence>
<organism evidence="3 4">
    <name type="scientific">Hymenoscyphus fraxineus</name>
    <dbReference type="NCBI Taxonomy" id="746836"/>
    <lineage>
        <taxon>Eukaryota</taxon>
        <taxon>Fungi</taxon>
        <taxon>Dikarya</taxon>
        <taxon>Ascomycota</taxon>
        <taxon>Pezizomycotina</taxon>
        <taxon>Leotiomycetes</taxon>
        <taxon>Helotiales</taxon>
        <taxon>Helotiaceae</taxon>
        <taxon>Hymenoscyphus</taxon>
    </lineage>
</organism>
<dbReference type="EMBL" id="CAJVRL010000103">
    <property type="protein sequence ID" value="CAG8960960.1"/>
    <property type="molecule type" value="Genomic_DNA"/>
</dbReference>
<dbReference type="PANTHER" id="PTHR47219:SF20">
    <property type="entry name" value="TBC1 DOMAIN FAMILY MEMBER 2B"/>
    <property type="match status" value="1"/>
</dbReference>
<feature type="region of interest" description="Disordered" evidence="1">
    <location>
        <begin position="93"/>
        <end position="120"/>
    </location>
</feature>
<comment type="caution">
    <text evidence="3">The sequence shown here is derived from an EMBL/GenBank/DDBJ whole genome shotgun (WGS) entry which is preliminary data.</text>
</comment>
<dbReference type="PROSITE" id="PS50086">
    <property type="entry name" value="TBC_RABGAP"/>
    <property type="match status" value="1"/>
</dbReference>
<feature type="region of interest" description="Disordered" evidence="1">
    <location>
        <begin position="354"/>
        <end position="393"/>
    </location>
</feature>
<dbReference type="Gene3D" id="1.10.8.270">
    <property type="entry name" value="putative rabgap domain of human tbc1 domain family member 14 like domains"/>
    <property type="match status" value="1"/>
</dbReference>
<dbReference type="PANTHER" id="PTHR47219">
    <property type="entry name" value="RAB GTPASE-ACTIVATING PROTEIN 1-LIKE"/>
    <property type="match status" value="1"/>
</dbReference>
<evidence type="ECO:0000256" key="1">
    <source>
        <dbReference type="SAM" id="MobiDB-lite"/>
    </source>
</evidence>
<dbReference type="InterPro" id="IPR035969">
    <property type="entry name" value="Rab-GAP_TBC_sf"/>
</dbReference>
<proteinExistence type="predicted"/>
<feature type="compositionally biased region" description="Low complexity" evidence="1">
    <location>
        <begin position="1114"/>
        <end position="1134"/>
    </location>
</feature>
<feature type="compositionally biased region" description="Low complexity" evidence="1">
    <location>
        <begin position="94"/>
        <end position="114"/>
    </location>
</feature>
<feature type="compositionally biased region" description="Polar residues" evidence="1">
    <location>
        <begin position="369"/>
        <end position="393"/>
    </location>
</feature>
<feature type="region of interest" description="Disordered" evidence="1">
    <location>
        <begin position="135"/>
        <end position="155"/>
    </location>
</feature>
<feature type="region of interest" description="Disordered" evidence="1">
    <location>
        <begin position="1107"/>
        <end position="1171"/>
    </location>
</feature>
<feature type="region of interest" description="Disordered" evidence="1">
    <location>
        <begin position="575"/>
        <end position="597"/>
    </location>
</feature>
<keyword evidence="4" id="KW-1185">Reference proteome</keyword>
<dbReference type="GO" id="GO:0031267">
    <property type="term" value="F:small GTPase binding"/>
    <property type="evidence" value="ECO:0007669"/>
    <property type="project" value="TreeGrafter"/>
</dbReference>
<dbReference type="SUPFAM" id="SSF47923">
    <property type="entry name" value="Ypt/Rab-GAP domain of gyp1p"/>
    <property type="match status" value="2"/>
</dbReference>
<dbReference type="InterPro" id="IPR000195">
    <property type="entry name" value="Rab-GAP-TBC_dom"/>
</dbReference>
<dbReference type="SMART" id="SM00164">
    <property type="entry name" value="TBC"/>
    <property type="match status" value="1"/>
</dbReference>
<dbReference type="Pfam" id="PF00566">
    <property type="entry name" value="RabGAP-TBC"/>
    <property type="match status" value="1"/>
</dbReference>